<dbReference type="AlphaFoldDB" id="A0A4Y6U9Q0"/>
<protein>
    <recommendedName>
        <fullName evidence="4">2'-5' RNA ligase</fullName>
    </recommendedName>
</protein>
<feature type="region of interest" description="Disordered" evidence="1">
    <location>
        <begin position="183"/>
        <end position="235"/>
    </location>
</feature>
<dbReference type="KEGG" id="swf:E3E12_06770"/>
<keyword evidence="3" id="KW-1185">Reference proteome</keyword>
<feature type="compositionally biased region" description="Acidic residues" evidence="1">
    <location>
        <begin position="190"/>
        <end position="212"/>
    </location>
</feature>
<accession>A0A4Y6U9Q0</accession>
<evidence type="ECO:0008006" key="4">
    <source>
        <dbReference type="Google" id="ProtNLM"/>
    </source>
</evidence>
<proteinExistence type="predicted"/>
<organism evidence="2 3">
    <name type="scientific">Formicincola oecophyllae</name>
    <dbReference type="NCBI Taxonomy" id="2558361"/>
    <lineage>
        <taxon>Bacteria</taxon>
        <taxon>Pseudomonadati</taxon>
        <taxon>Pseudomonadota</taxon>
        <taxon>Alphaproteobacteria</taxon>
        <taxon>Acetobacterales</taxon>
        <taxon>Acetobacteraceae</taxon>
        <taxon>Formicincola</taxon>
    </lineage>
</organism>
<dbReference type="Gene3D" id="3.90.1140.10">
    <property type="entry name" value="Cyclic phosphodiesterase"/>
    <property type="match status" value="1"/>
</dbReference>
<dbReference type="RefSeq" id="WP_141443641.1">
    <property type="nucleotide sequence ID" value="NZ_CP038231.1"/>
</dbReference>
<evidence type="ECO:0000313" key="2">
    <source>
        <dbReference type="EMBL" id="QDH13934.1"/>
    </source>
</evidence>
<dbReference type="Proteomes" id="UP000318709">
    <property type="component" value="Chromosome"/>
</dbReference>
<gene>
    <name evidence="2" type="ORF">E3E12_06770</name>
</gene>
<dbReference type="EMBL" id="CP038231">
    <property type="protein sequence ID" value="QDH13934.1"/>
    <property type="molecule type" value="Genomic_DNA"/>
</dbReference>
<dbReference type="OrthoDB" id="9793819at2"/>
<dbReference type="SUPFAM" id="SSF55144">
    <property type="entry name" value="LigT-like"/>
    <property type="match status" value="1"/>
</dbReference>
<evidence type="ECO:0000313" key="3">
    <source>
        <dbReference type="Proteomes" id="UP000318709"/>
    </source>
</evidence>
<sequence>MKRYTALLLPPPSLLGELGLMRGVLPKARWARLESLHLPLRSFTLPGRHEAAALDSALEHVRWKAFDMTLREVFITPPPPHAPNPELGLEVGAAPPGPLEALQKKVENAVRSAGLPPRKSRWQPRLHLGAIPEGYLDDAVRWMQRHNLFRSLPMRVDRFFIAETWPDPEGPGAQMELAGVFSHDGRPLDLEDPLPDEDDDIYGEDGIADDDFLATLGGEGRDGEELGGTSASQGG</sequence>
<name>A0A4Y6U9Q0_9PROT</name>
<dbReference type="InterPro" id="IPR009097">
    <property type="entry name" value="Cyclic_Pdiesterase"/>
</dbReference>
<evidence type="ECO:0000256" key="1">
    <source>
        <dbReference type="SAM" id="MobiDB-lite"/>
    </source>
</evidence>
<reference evidence="2 3" key="1">
    <citation type="submission" date="2019-03" db="EMBL/GenBank/DDBJ databases">
        <title>The complete genome sequence of Swingsia_sp. F3b2 LMG30590(T).</title>
        <authorList>
            <person name="Chua K.-O."/>
            <person name="Chan K.-G."/>
            <person name="See-Too W.-S."/>
        </authorList>
    </citation>
    <scope>NUCLEOTIDE SEQUENCE [LARGE SCALE GENOMIC DNA]</scope>
    <source>
        <strain evidence="2 3">F3b2</strain>
    </source>
</reference>